<dbReference type="UniPathway" id="UPA00143"/>
<keyword evidence="13" id="KW-1133">Transmembrane helix</keyword>
<feature type="region of interest" description="Disordered" evidence="12">
    <location>
        <begin position="87"/>
        <end position="117"/>
    </location>
</feature>
<accession>A0A0H5QZD9</accession>
<sequence length="196" mass="21611">MDDGSQATKGENFKDGAKEEKSADSKGLESAIDCNICFEVAMKPVITMCGHMFCWPCIHQWLESNQTSCPVCRAGISRDNLIPFFGRGSVSTEDPRSSDPNIPERPTRPRAEPTPRRRGFAPAFSNIFHSDFADQNSHSFSAFTLFPGMFGFQMEWGGNHANVNENGVNANDPNQGFASSIFSLVAIVLIFAVIFY</sequence>
<keyword evidence="10 13" id="KW-0472">Membrane</keyword>
<protein>
    <recommendedName>
        <fullName evidence="4">RING-type E3 ubiquitin transferase</fullName>
        <ecNumber evidence="4">2.3.2.27</ecNumber>
    </recommendedName>
</protein>
<evidence type="ECO:0000256" key="6">
    <source>
        <dbReference type="ARBA" id="ARBA00022723"/>
    </source>
</evidence>
<feature type="compositionally biased region" description="Basic and acidic residues" evidence="12">
    <location>
        <begin position="105"/>
        <end position="115"/>
    </location>
</feature>
<evidence type="ECO:0000256" key="5">
    <source>
        <dbReference type="ARBA" id="ARBA00022679"/>
    </source>
</evidence>
<evidence type="ECO:0000256" key="9">
    <source>
        <dbReference type="ARBA" id="ARBA00022833"/>
    </source>
</evidence>
<dbReference type="InterPro" id="IPR018957">
    <property type="entry name" value="Znf_C3HC4_RING-type"/>
</dbReference>
<name>A0A0H5QZD9_9EUKA</name>
<feature type="domain" description="RING-type" evidence="14">
    <location>
        <begin position="34"/>
        <end position="73"/>
    </location>
</feature>
<evidence type="ECO:0000256" key="2">
    <source>
        <dbReference type="ARBA" id="ARBA00004308"/>
    </source>
</evidence>
<dbReference type="InterPro" id="IPR013083">
    <property type="entry name" value="Znf_RING/FYVE/PHD"/>
</dbReference>
<dbReference type="EMBL" id="HACM01000487">
    <property type="protein sequence ID" value="CRZ00929.1"/>
    <property type="molecule type" value="Transcribed_RNA"/>
</dbReference>
<reference evidence="15" key="1">
    <citation type="submission" date="2015-04" db="EMBL/GenBank/DDBJ databases">
        <title>The genome sequence of the plant pathogenic Rhizarian Plasmodiophora brassicae reveals insights in its biotrophic life cycle and the origin of chitin synthesis.</title>
        <authorList>
            <person name="Schwelm A."/>
            <person name="Fogelqvist J."/>
            <person name="Knaust A."/>
            <person name="Julke S."/>
            <person name="Lilja T."/>
            <person name="Dhandapani V."/>
            <person name="Bonilla-Rosso G."/>
            <person name="Karlsson M."/>
            <person name="Shevchenko A."/>
            <person name="Choi S.R."/>
            <person name="Kim H.G."/>
            <person name="Park J.Y."/>
            <person name="Lim Y.P."/>
            <person name="Ludwig-Muller J."/>
            <person name="Dixelius C."/>
        </authorList>
    </citation>
    <scope>NUCLEOTIDE SEQUENCE</scope>
    <source>
        <tissue evidence="15">Potato root galls</tissue>
    </source>
</reference>
<dbReference type="Gene3D" id="3.30.40.10">
    <property type="entry name" value="Zinc/RING finger domain, C3HC4 (zinc finger)"/>
    <property type="match status" value="1"/>
</dbReference>
<dbReference type="GO" id="GO:0006511">
    <property type="term" value="P:ubiquitin-dependent protein catabolic process"/>
    <property type="evidence" value="ECO:0007669"/>
    <property type="project" value="InterPro"/>
</dbReference>
<dbReference type="SUPFAM" id="SSF57850">
    <property type="entry name" value="RING/U-box"/>
    <property type="match status" value="1"/>
</dbReference>
<feature type="compositionally biased region" description="Basic and acidic residues" evidence="12">
    <location>
        <begin position="11"/>
        <end position="24"/>
    </location>
</feature>
<dbReference type="AlphaFoldDB" id="A0A0H5QZD9"/>
<evidence type="ECO:0000256" key="12">
    <source>
        <dbReference type="SAM" id="MobiDB-lite"/>
    </source>
</evidence>
<evidence type="ECO:0000256" key="8">
    <source>
        <dbReference type="ARBA" id="ARBA00022786"/>
    </source>
</evidence>
<dbReference type="EC" id="2.3.2.27" evidence="4"/>
<feature type="transmembrane region" description="Helical" evidence="13">
    <location>
        <begin position="176"/>
        <end position="195"/>
    </location>
</feature>
<comment type="pathway">
    <text evidence="3">Protein modification; protein ubiquitination.</text>
</comment>
<organism evidence="15">
    <name type="scientific">Spongospora subterranea</name>
    <dbReference type="NCBI Taxonomy" id="70186"/>
    <lineage>
        <taxon>Eukaryota</taxon>
        <taxon>Sar</taxon>
        <taxon>Rhizaria</taxon>
        <taxon>Endomyxa</taxon>
        <taxon>Phytomyxea</taxon>
        <taxon>Plasmodiophorida</taxon>
        <taxon>Plasmodiophoridae</taxon>
        <taxon>Spongospora</taxon>
    </lineage>
</organism>
<comment type="catalytic activity">
    <reaction evidence="1">
        <text>S-ubiquitinyl-[E2 ubiquitin-conjugating enzyme]-L-cysteine + [acceptor protein]-L-lysine = [E2 ubiquitin-conjugating enzyme]-L-cysteine + N(6)-ubiquitinyl-[acceptor protein]-L-lysine.</text>
        <dbReference type="EC" id="2.3.2.27"/>
    </reaction>
</comment>
<evidence type="ECO:0000256" key="10">
    <source>
        <dbReference type="ARBA" id="ARBA00023136"/>
    </source>
</evidence>
<evidence type="ECO:0000256" key="4">
    <source>
        <dbReference type="ARBA" id="ARBA00012483"/>
    </source>
</evidence>
<keyword evidence="13" id="KW-0812">Transmembrane</keyword>
<evidence type="ECO:0000256" key="3">
    <source>
        <dbReference type="ARBA" id="ARBA00004906"/>
    </source>
</evidence>
<evidence type="ECO:0000259" key="14">
    <source>
        <dbReference type="PROSITE" id="PS50089"/>
    </source>
</evidence>
<dbReference type="PANTHER" id="PTHR12313">
    <property type="entry name" value="E3 UBIQUITIN-PROTEIN LIGASE RNF5-RELATED"/>
    <property type="match status" value="1"/>
</dbReference>
<evidence type="ECO:0000313" key="15">
    <source>
        <dbReference type="EMBL" id="CRZ00929.1"/>
    </source>
</evidence>
<dbReference type="PROSITE" id="PS00518">
    <property type="entry name" value="ZF_RING_1"/>
    <property type="match status" value="1"/>
</dbReference>
<dbReference type="GO" id="GO:0005783">
    <property type="term" value="C:endoplasmic reticulum"/>
    <property type="evidence" value="ECO:0007669"/>
    <property type="project" value="InterPro"/>
</dbReference>
<evidence type="ECO:0000256" key="13">
    <source>
        <dbReference type="SAM" id="Phobius"/>
    </source>
</evidence>
<dbReference type="GO" id="GO:0008270">
    <property type="term" value="F:zinc ion binding"/>
    <property type="evidence" value="ECO:0007669"/>
    <property type="project" value="UniProtKB-KW"/>
</dbReference>
<dbReference type="Pfam" id="PF00097">
    <property type="entry name" value="zf-C3HC4"/>
    <property type="match status" value="1"/>
</dbReference>
<proteinExistence type="predicted"/>
<dbReference type="SMART" id="SM00184">
    <property type="entry name" value="RING"/>
    <property type="match status" value="1"/>
</dbReference>
<evidence type="ECO:0000256" key="11">
    <source>
        <dbReference type="PROSITE-ProRule" id="PRU00175"/>
    </source>
</evidence>
<evidence type="ECO:0000256" key="7">
    <source>
        <dbReference type="ARBA" id="ARBA00022771"/>
    </source>
</evidence>
<keyword evidence="8" id="KW-0833">Ubl conjugation pathway</keyword>
<dbReference type="InterPro" id="IPR017907">
    <property type="entry name" value="Znf_RING_CS"/>
</dbReference>
<feature type="region of interest" description="Disordered" evidence="12">
    <location>
        <begin position="1"/>
        <end position="24"/>
    </location>
</feature>
<comment type="subcellular location">
    <subcellularLocation>
        <location evidence="2">Endomembrane system</location>
    </subcellularLocation>
</comment>
<keyword evidence="5" id="KW-0808">Transferase</keyword>
<dbReference type="InterPro" id="IPR001841">
    <property type="entry name" value="Znf_RING"/>
</dbReference>
<dbReference type="PROSITE" id="PS50089">
    <property type="entry name" value="ZF_RING_2"/>
    <property type="match status" value="1"/>
</dbReference>
<dbReference type="InterPro" id="IPR045103">
    <property type="entry name" value="RNF5/RNF185-like"/>
</dbReference>
<keyword evidence="6" id="KW-0479">Metal-binding</keyword>
<dbReference type="GO" id="GO:0016567">
    <property type="term" value="P:protein ubiquitination"/>
    <property type="evidence" value="ECO:0007669"/>
    <property type="project" value="UniProtKB-UniPathway"/>
</dbReference>
<keyword evidence="9" id="KW-0862">Zinc</keyword>
<evidence type="ECO:0000256" key="1">
    <source>
        <dbReference type="ARBA" id="ARBA00000900"/>
    </source>
</evidence>
<dbReference type="GO" id="GO:0061630">
    <property type="term" value="F:ubiquitin protein ligase activity"/>
    <property type="evidence" value="ECO:0007669"/>
    <property type="project" value="UniProtKB-EC"/>
</dbReference>
<keyword evidence="7 11" id="KW-0863">Zinc-finger</keyword>